<dbReference type="Proteomes" id="UP000250123">
    <property type="component" value="Chromosome SHEWBE"/>
</dbReference>
<name>A0A330M7T3_9GAMM</name>
<dbReference type="KEGG" id="sbk:SHEWBE_3097"/>
<dbReference type="AlphaFoldDB" id="A0A330M7T3"/>
<accession>A0A330M7T3</accession>
<proteinExistence type="predicted"/>
<evidence type="ECO:0000313" key="2">
    <source>
        <dbReference type="Proteomes" id="UP000250123"/>
    </source>
</evidence>
<evidence type="ECO:0000313" key="1">
    <source>
        <dbReference type="EMBL" id="SQH77060.1"/>
    </source>
</evidence>
<protein>
    <submittedName>
        <fullName evidence="1">Uncharacterized protein</fullName>
    </submittedName>
</protein>
<reference evidence="2" key="1">
    <citation type="submission" date="2018-06" db="EMBL/GenBank/DDBJ databases">
        <authorList>
            <person name="Cea G.-C."/>
            <person name="William W."/>
        </authorList>
    </citation>
    <scope>NUCLEOTIDE SEQUENCE [LARGE SCALE GENOMIC DNA]</scope>
    <source>
        <strain evidence="2">DB21MT-2</strain>
    </source>
</reference>
<organism evidence="1 2">
    <name type="scientific">Shewanella benthica</name>
    <dbReference type="NCBI Taxonomy" id="43661"/>
    <lineage>
        <taxon>Bacteria</taxon>
        <taxon>Pseudomonadati</taxon>
        <taxon>Pseudomonadota</taxon>
        <taxon>Gammaproteobacteria</taxon>
        <taxon>Alteromonadales</taxon>
        <taxon>Shewanellaceae</taxon>
        <taxon>Shewanella</taxon>
    </lineage>
</organism>
<gene>
    <name evidence="1" type="ORF">SHEWBE_3097</name>
</gene>
<dbReference type="EMBL" id="LS483452">
    <property type="protein sequence ID" value="SQH77060.1"/>
    <property type="molecule type" value="Genomic_DNA"/>
</dbReference>
<sequence>MYLVRRFSSVIRMNFSYASFNHAFNLIILQVQRSDHFS</sequence>